<feature type="non-terminal residue" evidence="2">
    <location>
        <position position="51"/>
    </location>
</feature>
<accession>A0A382T869</accession>
<sequence>MKPILCAAFAAAFVTAILANDDPPKAVPAGDEKPSLKPAVPAPSVPAVPAP</sequence>
<evidence type="ECO:0000256" key="1">
    <source>
        <dbReference type="SAM" id="MobiDB-lite"/>
    </source>
</evidence>
<organism evidence="2">
    <name type="scientific">marine metagenome</name>
    <dbReference type="NCBI Taxonomy" id="408172"/>
    <lineage>
        <taxon>unclassified sequences</taxon>
        <taxon>metagenomes</taxon>
        <taxon>ecological metagenomes</taxon>
    </lineage>
</organism>
<protein>
    <submittedName>
        <fullName evidence="2">Uncharacterized protein</fullName>
    </submittedName>
</protein>
<dbReference type="AlphaFoldDB" id="A0A382T869"/>
<proteinExistence type="predicted"/>
<gene>
    <name evidence="2" type="ORF">METZ01_LOCUS370412</name>
</gene>
<feature type="compositionally biased region" description="Pro residues" evidence="1">
    <location>
        <begin position="40"/>
        <end position="51"/>
    </location>
</feature>
<feature type="region of interest" description="Disordered" evidence="1">
    <location>
        <begin position="22"/>
        <end position="51"/>
    </location>
</feature>
<name>A0A382T869_9ZZZZ</name>
<reference evidence="2" key="1">
    <citation type="submission" date="2018-05" db="EMBL/GenBank/DDBJ databases">
        <authorList>
            <person name="Lanie J.A."/>
            <person name="Ng W.-L."/>
            <person name="Kazmierczak K.M."/>
            <person name="Andrzejewski T.M."/>
            <person name="Davidsen T.M."/>
            <person name="Wayne K.J."/>
            <person name="Tettelin H."/>
            <person name="Glass J.I."/>
            <person name="Rusch D."/>
            <person name="Podicherti R."/>
            <person name="Tsui H.-C.T."/>
            <person name="Winkler M.E."/>
        </authorList>
    </citation>
    <scope>NUCLEOTIDE SEQUENCE</scope>
</reference>
<dbReference type="EMBL" id="UINC01134180">
    <property type="protein sequence ID" value="SVD17558.1"/>
    <property type="molecule type" value="Genomic_DNA"/>
</dbReference>
<evidence type="ECO:0000313" key="2">
    <source>
        <dbReference type="EMBL" id="SVD17558.1"/>
    </source>
</evidence>